<accession>A0ABV5IS91</accession>
<evidence type="ECO:0000256" key="1">
    <source>
        <dbReference type="SAM" id="MobiDB-lite"/>
    </source>
</evidence>
<dbReference type="EMBL" id="JBHMEI010000039">
    <property type="protein sequence ID" value="MFB9206609.1"/>
    <property type="molecule type" value="Genomic_DNA"/>
</dbReference>
<organism evidence="2 3">
    <name type="scientific">Nonomuraea spiralis</name>
    <dbReference type="NCBI Taxonomy" id="46182"/>
    <lineage>
        <taxon>Bacteria</taxon>
        <taxon>Bacillati</taxon>
        <taxon>Actinomycetota</taxon>
        <taxon>Actinomycetes</taxon>
        <taxon>Streptosporangiales</taxon>
        <taxon>Streptosporangiaceae</taxon>
        <taxon>Nonomuraea</taxon>
    </lineage>
</organism>
<feature type="region of interest" description="Disordered" evidence="1">
    <location>
        <begin position="1"/>
        <end position="21"/>
    </location>
</feature>
<dbReference type="RefSeq" id="WP_379478651.1">
    <property type="nucleotide sequence ID" value="NZ_BMRC01000015.1"/>
</dbReference>
<feature type="compositionally biased region" description="Polar residues" evidence="1">
    <location>
        <begin position="59"/>
        <end position="73"/>
    </location>
</feature>
<evidence type="ECO:0000313" key="2">
    <source>
        <dbReference type="EMBL" id="MFB9206609.1"/>
    </source>
</evidence>
<evidence type="ECO:0000313" key="3">
    <source>
        <dbReference type="Proteomes" id="UP001589647"/>
    </source>
</evidence>
<feature type="region of interest" description="Disordered" evidence="1">
    <location>
        <begin position="50"/>
        <end position="73"/>
    </location>
</feature>
<keyword evidence="3" id="KW-1185">Reference proteome</keyword>
<proteinExistence type="predicted"/>
<name>A0ABV5IS91_9ACTN</name>
<comment type="caution">
    <text evidence="2">The sequence shown here is derived from an EMBL/GenBank/DDBJ whole genome shotgun (WGS) entry which is preliminary data.</text>
</comment>
<dbReference type="Proteomes" id="UP001589647">
    <property type="component" value="Unassembled WGS sequence"/>
</dbReference>
<reference evidence="2 3" key="1">
    <citation type="submission" date="2024-09" db="EMBL/GenBank/DDBJ databases">
        <authorList>
            <person name="Sun Q."/>
            <person name="Mori K."/>
        </authorList>
    </citation>
    <scope>NUCLEOTIDE SEQUENCE [LARGE SCALE GENOMIC DNA]</scope>
    <source>
        <strain evidence="2 3">CCM 3426</strain>
    </source>
</reference>
<protein>
    <submittedName>
        <fullName evidence="2">Uncharacterized protein</fullName>
    </submittedName>
</protein>
<gene>
    <name evidence="2" type="ORF">ACFFV7_35805</name>
</gene>
<sequence>MSKIYINDSPGGDPKQEAFGHSHDTGNHYVARYVWLTNVRKWLWVWNADNDGGWDGDTPDTSYGTSECSNTPW</sequence>